<organism evidence="1 2">
    <name type="scientific">Bradyrhizobium barranii subsp. apii</name>
    <dbReference type="NCBI Taxonomy" id="2819348"/>
    <lineage>
        <taxon>Bacteria</taxon>
        <taxon>Pseudomonadati</taxon>
        <taxon>Pseudomonadota</taxon>
        <taxon>Alphaproteobacteria</taxon>
        <taxon>Hyphomicrobiales</taxon>
        <taxon>Nitrobacteraceae</taxon>
        <taxon>Bradyrhizobium</taxon>
        <taxon>Bradyrhizobium barranii</taxon>
    </lineage>
</organism>
<dbReference type="AlphaFoldDB" id="A0A8T5VFZ5"/>
<evidence type="ECO:0000313" key="1">
    <source>
        <dbReference type="EMBL" id="UPT88767.1"/>
    </source>
</evidence>
<proteinExistence type="predicted"/>
<reference evidence="1" key="2">
    <citation type="submission" date="2022-04" db="EMBL/GenBank/DDBJ databases">
        <authorList>
            <person name="Bromfield E.S.P."/>
            <person name="Cloutier S."/>
        </authorList>
    </citation>
    <scope>NUCLEOTIDE SEQUENCE</scope>
    <source>
        <strain evidence="1">1S5</strain>
    </source>
</reference>
<accession>A0A8T5VFZ5</accession>
<name>A0A8T5VFZ5_9BRAD</name>
<gene>
    <name evidence="1" type="ORF">HAP41_0000006880</name>
</gene>
<sequence length="151" mass="16758">MAQQSMGQTATLRREANGALSYLVQTNYSRERCFPDDNVTNRTQLSDIRRAALMTTSVRNSRTDLVIVHDEKLAGLHAKSSQLLLFDWAVEHCGLCAAFRDGHPHHFRRIGDGPHASYVPEFFVIVAIFLAAVTIQPSILLSSVGPELPNL</sequence>
<dbReference type="Proteomes" id="UP000551709">
    <property type="component" value="Chromosome"/>
</dbReference>
<reference evidence="1" key="1">
    <citation type="journal article" date="2017" name="Syst. Appl. Microbiol.">
        <title>Soybeans inoculated with root zone soils of Canadian native legumes harbour diverse and novel Bradyrhizobium spp. that possess agricultural potential.</title>
        <authorList>
            <person name="Bromfield E.S.P."/>
            <person name="Cloutier S."/>
            <person name="Tambong J.T."/>
            <person name="Tran Thi T.V."/>
        </authorList>
    </citation>
    <scope>NUCLEOTIDE SEQUENCE</scope>
    <source>
        <strain evidence="1">1S5</strain>
    </source>
</reference>
<dbReference type="EMBL" id="CP096255">
    <property type="protein sequence ID" value="UPT88767.1"/>
    <property type="molecule type" value="Genomic_DNA"/>
</dbReference>
<protein>
    <submittedName>
        <fullName evidence="1">Uncharacterized protein</fullName>
    </submittedName>
</protein>
<dbReference type="RefSeq" id="WP_166104051.1">
    <property type="nucleotide sequence ID" value="NZ_CP096255.1"/>
</dbReference>
<evidence type="ECO:0000313" key="2">
    <source>
        <dbReference type="Proteomes" id="UP000551709"/>
    </source>
</evidence>